<organism evidence="2 3">
    <name type="scientific">Segatella copri</name>
    <dbReference type="NCBI Taxonomy" id="165179"/>
    <lineage>
        <taxon>Bacteria</taxon>
        <taxon>Pseudomonadati</taxon>
        <taxon>Bacteroidota</taxon>
        <taxon>Bacteroidia</taxon>
        <taxon>Bacteroidales</taxon>
        <taxon>Prevotellaceae</taxon>
        <taxon>Segatella</taxon>
    </lineage>
</organism>
<gene>
    <name evidence="2" type="ORF">DW192_00180</name>
</gene>
<dbReference type="AlphaFoldDB" id="A0A3R6HT93"/>
<sequence>MSKSGTKINVELVTQGCFPTKSYETDAAYDLHCSKDTEVIPNKRFYVPLGFKIQLPSNMKMLIQPRSGMSGKGMLLEVYFPSWLLHGDYLGKVRANLDVILGLIDCGYGEEVHAIVKSGRWRLKHRIMRMLGFKFVIPYSQRICQGAFTYVPDTNLELGKVTGTRSGLGSTDKN</sequence>
<evidence type="ECO:0000259" key="1">
    <source>
        <dbReference type="Pfam" id="PF00692"/>
    </source>
</evidence>
<dbReference type="InterPro" id="IPR036157">
    <property type="entry name" value="dUTPase-like_sf"/>
</dbReference>
<reference evidence="2 3" key="1">
    <citation type="submission" date="2018-08" db="EMBL/GenBank/DDBJ databases">
        <title>A genome reference for cultivated species of the human gut microbiota.</title>
        <authorList>
            <person name="Zou Y."/>
            <person name="Xue W."/>
            <person name="Luo G."/>
        </authorList>
    </citation>
    <scope>NUCLEOTIDE SEQUENCE [LARGE SCALE GENOMIC DNA]</scope>
    <source>
        <strain evidence="2 3">AM16-54</strain>
    </source>
</reference>
<feature type="domain" description="dUTPase-like" evidence="1">
    <location>
        <begin position="18"/>
        <end position="78"/>
    </location>
</feature>
<dbReference type="Proteomes" id="UP000284548">
    <property type="component" value="Unassembled WGS sequence"/>
</dbReference>
<evidence type="ECO:0000313" key="2">
    <source>
        <dbReference type="EMBL" id="RHH85184.1"/>
    </source>
</evidence>
<dbReference type="EMBL" id="QRKB01000001">
    <property type="protein sequence ID" value="RHH85184.1"/>
    <property type="molecule type" value="Genomic_DNA"/>
</dbReference>
<proteinExistence type="predicted"/>
<dbReference type="Gene3D" id="2.70.40.10">
    <property type="match status" value="1"/>
</dbReference>
<evidence type="ECO:0000313" key="3">
    <source>
        <dbReference type="Proteomes" id="UP000284548"/>
    </source>
</evidence>
<dbReference type="RefSeq" id="WP_118253002.1">
    <property type="nucleotide sequence ID" value="NZ_QRKB01000001.1"/>
</dbReference>
<dbReference type="Pfam" id="PF00692">
    <property type="entry name" value="dUTPase"/>
    <property type="match status" value="1"/>
</dbReference>
<comment type="caution">
    <text evidence="2">The sequence shown here is derived from an EMBL/GenBank/DDBJ whole genome shotgun (WGS) entry which is preliminary data.</text>
</comment>
<protein>
    <recommendedName>
        <fullName evidence="1">dUTPase-like domain-containing protein</fullName>
    </recommendedName>
</protein>
<dbReference type="SUPFAM" id="SSF51283">
    <property type="entry name" value="dUTPase-like"/>
    <property type="match status" value="1"/>
</dbReference>
<accession>A0A3R6HT93</accession>
<dbReference type="InterPro" id="IPR029054">
    <property type="entry name" value="dUTPase-like"/>
</dbReference>
<name>A0A3R6HT93_9BACT</name>